<accession>A0A8S1WD62</accession>
<keyword evidence="2" id="KW-1185">Reference proteome</keyword>
<name>A0A8S1WD62_9CILI</name>
<evidence type="ECO:0000313" key="1">
    <source>
        <dbReference type="EMBL" id="CAD8186535.1"/>
    </source>
</evidence>
<gene>
    <name evidence="1" type="ORF">PPENT_87.1.T0870124</name>
</gene>
<evidence type="ECO:0000313" key="2">
    <source>
        <dbReference type="Proteomes" id="UP000689195"/>
    </source>
</evidence>
<dbReference type="Proteomes" id="UP000689195">
    <property type="component" value="Unassembled WGS sequence"/>
</dbReference>
<dbReference type="AlphaFoldDB" id="A0A8S1WD62"/>
<protein>
    <submittedName>
        <fullName evidence="1">Uncharacterized protein</fullName>
    </submittedName>
</protein>
<sequence length="476" mass="56600">MLSQKKEQFRQEIRKQGLDEIFNQNRKKLMLKNDIQLYQDQMNNEIIHLQNQIEIDQNFNIQKFDLLKSILERDLTNQTILLLQLIVKKLKDAKQMEDLENLFEDYHLGSRILSMCEKEQNLAYLDEQLYLLGLLSQSSLLCQAKMIQLKIVQSLNQIIDLEIESDEYIMSTIIFLMTTFIKSNNRIPFLIFKQLMSILDKLCKKLRGINYLDIEFDFENNVKYSENKHSLLNRILLFALQFIDKSQFTTNLTVYHNFWIILTTLAFIVEKQQKLRQTALQVISESIKLNDQQLKSNIIEKQPDIFLQLITIIDHHQQNNKAYDKYIRTQASIIIKQLLFEQSQFIIQNIYLNQIPIQFLLLVLKEKDKRVIYHQLEVLFLLCSNSTQEQSTHLINNGLLILLISQYKQMYELQDYTLSKLLIQLTFAVLQHDSSDNPILKFMKQYLINKYLNDITINCKHINTCRIADKLLKYIK</sequence>
<organism evidence="1 2">
    <name type="scientific">Paramecium pentaurelia</name>
    <dbReference type="NCBI Taxonomy" id="43138"/>
    <lineage>
        <taxon>Eukaryota</taxon>
        <taxon>Sar</taxon>
        <taxon>Alveolata</taxon>
        <taxon>Ciliophora</taxon>
        <taxon>Intramacronucleata</taxon>
        <taxon>Oligohymenophorea</taxon>
        <taxon>Peniculida</taxon>
        <taxon>Parameciidae</taxon>
        <taxon>Paramecium</taxon>
    </lineage>
</organism>
<dbReference type="EMBL" id="CAJJDO010000087">
    <property type="protein sequence ID" value="CAD8186535.1"/>
    <property type="molecule type" value="Genomic_DNA"/>
</dbReference>
<reference evidence="1" key="1">
    <citation type="submission" date="2021-01" db="EMBL/GenBank/DDBJ databases">
        <authorList>
            <consortium name="Genoscope - CEA"/>
            <person name="William W."/>
        </authorList>
    </citation>
    <scope>NUCLEOTIDE SEQUENCE</scope>
</reference>
<comment type="caution">
    <text evidence="1">The sequence shown here is derived from an EMBL/GenBank/DDBJ whole genome shotgun (WGS) entry which is preliminary data.</text>
</comment>
<proteinExistence type="predicted"/>